<evidence type="ECO:0000256" key="5">
    <source>
        <dbReference type="ARBA" id="ARBA00023136"/>
    </source>
</evidence>
<accession>A0ABQ5VUF2</accession>
<feature type="transmembrane region" description="Helical" evidence="6">
    <location>
        <begin position="151"/>
        <end position="172"/>
    </location>
</feature>
<feature type="transmembrane region" description="Helical" evidence="6">
    <location>
        <begin position="212"/>
        <end position="232"/>
    </location>
</feature>
<name>A0ABQ5VUF2_9RHOB</name>
<dbReference type="Proteomes" id="UP001156694">
    <property type="component" value="Unassembled WGS sequence"/>
</dbReference>
<dbReference type="Gene3D" id="1.10.3730.20">
    <property type="match status" value="1"/>
</dbReference>
<dbReference type="PANTHER" id="PTHR22911">
    <property type="entry name" value="ACYL-MALONYL CONDENSING ENZYME-RELATED"/>
    <property type="match status" value="1"/>
</dbReference>
<sequence length="296" mass="31436">MNKTTETLLPAGLILLASAFVAGTTLLAKSIGQGHLGPALPPLMISFGRFLFAFLILLCAAAVLRPKISNPNLKLHLARCCSGWAGVSLMFAAAAMIPLSDATAISFLNPVFAMLFAIPFLGERVGKFRWLAATITIFGAIVLLRPSSASLQVGGLVALGAAFILGIELIIIKTLTRAERPLQILILNNGISLCISGCVAMLIWQAPTTPQWLGLAGIGALMLCAQVCYVNAMRMGEVSFVAPFAYSTLIFAALYDYLFFNQIPDRISLIGAAIILSGALLLAEREARAAKRAKLM</sequence>
<feature type="transmembrane region" description="Helical" evidence="6">
    <location>
        <begin position="128"/>
        <end position="145"/>
    </location>
</feature>
<evidence type="ECO:0000256" key="6">
    <source>
        <dbReference type="SAM" id="Phobius"/>
    </source>
</evidence>
<comment type="subcellular location">
    <subcellularLocation>
        <location evidence="1">Membrane</location>
        <topology evidence="1">Multi-pass membrane protein</topology>
    </subcellularLocation>
</comment>
<dbReference type="InterPro" id="IPR000620">
    <property type="entry name" value="EamA_dom"/>
</dbReference>
<evidence type="ECO:0000256" key="4">
    <source>
        <dbReference type="ARBA" id="ARBA00022989"/>
    </source>
</evidence>
<organism evidence="8 9">
    <name type="scientific">Amylibacter marinus</name>
    <dbReference type="NCBI Taxonomy" id="1475483"/>
    <lineage>
        <taxon>Bacteria</taxon>
        <taxon>Pseudomonadati</taxon>
        <taxon>Pseudomonadota</taxon>
        <taxon>Alphaproteobacteria</taxon>
        <taxon>Rhodobacterales</taxon>
        <taxon>Paracoccaceae</taxon>
        <taxon>Amylibacter</taxon>
    </lineage>
</organism>
<reference evidence="9" key="1">
    <citation type="journal article" date="2019" name="Int. J. Syst. Evol. Microbiol.">
        <title>The Global Catalogue of Microorganisms (GCM) 10K type strain sequencing project: providing services to taxonomists for standard genome sequencing and annotation.</title>
        <authorList>
            <consortium name="The Broad Institute Genomics Platform"/>
            <consortium name="The Broad Institute Genome Sequencing Center for Infectious Disease"/>
            <person name="Wu L."/>
            <person name="Ma J."/>
        </authorList>
    </citation>
    <scope>NUCLEOTIDE SEQUENCE [LARGE SCALE GENOMIC DNA]</scope>
    <source>
        <strain evidence="9">NBRC 110140</strain>
    </source>
</reference>
<feature type="transmembrane region" description="Helical" evidence="6">
    <location>
        <begin position="266"/>
        <end position="283"/>
    </location>
</feature>
<evidence type="ECO:0000256" key="2">
    <source>
        <dbReference type="ARBA" id="ARBA00009853"/>
    </source>
</evidence>
<dbReference type="InterPro" id="IPR037185">
    <property type="entry name" value="EmrE-like"/>
</dbReference>
<keyword evidence="9" id="KW-1185">Reference proteome</keyword>
<evidence type="ECO:0000259" key="7">
    <source>
        <dbReference type="Pfam" id="PF00892"/>
    </source>
</evidence>
<feature type="transmembrane region" description="Helical" evidence="6">
    <location>
        <begin position="76"/>
        <end position="97"/>
    </location>
</feature>
<dbReference type="PANTHER" id="PTHR22911:SF6">
    <property type="entry name" value="SOLUTE CARRIER FAMILY 35 MEMBER G1"/>
    <property type="match status" value="1"/>
</dbReference>
<gene>
    <name evidence="8" type="ORF">GCM10007939_11830</name>
</gene>
<feature type="transmembrane region" description="Helical" evidence="6">
    <location>
        <begin position="239"/>
        <end position="260"/>
    </location>
</feature>
<dbReference type="EMBL" id="BSNN01000002">
    <property type="protein sequence ID" value="GLQ34900.1"/>
    <property type="molecule type" value="Genomic_DNA"/>
</dbReference>
<feature type="domain" description="EamA" evidence="7">
    <location>
        <begin position="13"/>
        <end position="144"/>
    </location>
</feature>
<feature type="transmembrane region" description="Helical" evidence="6">
    <location>
        <begin position="44"/>
        <end position="64"/>
    </location>
</feature>
<evidence type="ECO:0000256" key="3">
    <source>
        <dbReference type="ARBA" id="ARBA00022692"/>
    </source>
</evidence>
<comment type="similarity">
    <text evidence="2">Belongs to the drug/metabolite transporter (DMT) superfamily. 10 TMS drug/metabolite exporter (DME) (TC 2.A.7.3) family.</text>
</comment>
<evidence type="ECO:0000256" key="1">
    <source>
        <dbReference type="ARBA" id="ARBA00004141"/>
    </source>
</evidence>
<evidence type="ECO:0000313" key="9">
    <source>
        <dbReference type="Proteomes" id="UP001156694"/>
    </source>
</evidence>
<evidence type="ECO:0000313" key="8">
    <source>
        <dbReference type="EMBL" id="GLQ34900.1"/>
    </source>
</evidence>
<keyword evidence="3 6" id="KW-0812">Transmembrane</keyword>
<comment type="caution">
    <text evidence="8">The sequence shown here is derived from an EMBL/GenBank/DDBJ whole genome shotgun (WGS) entry which is preliminary data.</text>
</comment>
<proteinExistence type="inferred from homology"/>
<keyword evidence="5 6" id="KW-0472">Membrane</keyword>
<feature type="transmembrane region" description="Helical" evidence="6">
    <location>
        <begin position="103"/>
        <end position="121"/>
    </location>
</feature>
<keyword evidence="4 6" id="KW-1133">Transmembrane helix</keyword>
<dbReference type="Pfam" id="PF00892">
    <property type="entry name" value="EamA"/>
    <property type="match status" value="2"/>
</dbReference>
<feature type="transmembrane region" description="Helical" evidence="6">
    <location>
        <begin position="184"/>
        <end position="206"/>
    </location>
</feature>
<feature type="domain" description="EamA" evidence="7">
    <location>
        <begin position="154"/>
        <end position="282"/>
    </location>
</feature>
<protein>
    <submittedName>
        <fullName evidence="8">DMT transporter permease</fullName>
    </submittedName>
</protein>
<dbReference type="SUPFAM" id="SSF103481">
    <property type="entry name" value="Multidrug resistance efflux transporter EmrE"/>
    <property type="match status" value="2"/>
</dbReference>
<dbReference type="RefSeq" id="WP_284376973.1">
    <property type="nucleotide sequence ID" value="NZ_BSNN01000002.1"/>
</dbReference>